<proteinExistence type="predicted"/>
<evidence type="ECO:0000259" key="3">
    <source>
        <dbReference type="PROSITE" id="PS50887"/>
    </source>
</evidence>
<dbReference type="InterPro" id="IPR029787">
    <property type="entry name" value="Nucleotide_cyclase"/>
</dbReference>
<sequence length="359" mass="39412">MTKALTEAQQLPPDQLRVLLTLSRDLLQNDEAGGSLQLVGRALAEMIQCDSALLLLRSDQLNAVGFDCHGIAHPASAGHPLYQTAMSLLSGARSATDMRGEWQRTQDGQCMLALAVPAPAPVQDTVAVLAVAWEHQLDVAALEKGRRALSYILQLAAAALGKLEAHSELERCVTDQRDEIAHTSVTHAAELARRDEAAAEMRLLSLTDVLTGLYNRRGFFLQAEQIYKLARRNRTKSAVIFADIDGLKRVNDELGHEAGDRLIQDAAQVFRESFRHADVVARLGGDEFVAYTLDDEKPGVILHRIQANLSAFNLMKERPYMVSISAGVVQCDASGGQLLSHYVLLADEQMYAQKRSRLH</sequence>
<dbReference type="RefSeq" id="WP_155437685.1">
    <property type="nucleotide sequence ID" value="NZ_WNLA01000001.1"/>
</dbReference>
<dbReference type="PANTHER" id="PTHR45138">
    <property type="entry name" value="REGULATORY COMPONENTS OF SENSORY TRANSDUCTION SYSTEM"/>
    <property type="match status" value="1"/>
</dbReference>
<gene>
    <name evidence="4" type="ORF">GM668_04560</name>
</gene>
<evidence type="ECO:0000313" key="5">
    <source>
        <dbReference type="Proteomes" id="UP000484015"/>
    </source>
</evidence>
<dbReference type="Pfam" id="PF00990">
    <property type="entry name" value="GGDEF"/>
    <property type="match status" value="1"/>
</dbReference>
<dbReference type="AlphaFoldDB" id="A0A6L6PWH9"/>
<dbReference type="NCBIfam" id="TIGR00254">
    <property type="entry name" value="GGDEF"/>
    <property type="match status" value="1"/>
</dbReference>
<dbReference type="CDD" id="cd01949">
    <property type="entry name" value="GGDEF"/>
    <property type="match status" value="1"/>
</dbReference>
<dbReference type="GO" id="GO:0052621">
    <property type="term" value="F:diguanylate cyclase activity"/>
    <property type="evidence" value="ECO:0007669"/>
    <property type="project" value="UniProtKB-EC"/>
</dbReference>
<accession>A0A6L6PWH9</accession>
<dbReference type="Gene3D" id="3.30.70.270">
    <property type="match status" value="1"/>
</dbReference>
<dbReference type="InterPro" id="IPR000160">
    <property type="entry name" value="GGDEF_dom"/>
</dbReference>
<dbReference type="Proteomes" id="UP000484015">
    <property type="component" value="Unassembled WGS sequence"/>
</dbReference>
<name>A0A6L6PWH9_9BURK</name>
<dbReference type="OrthoDB" id="5571399at2"/>
<dbReference type="SMART" id="SM00267">
    <property type="entry name" value="GGDEF"/>
    <property type="match status" value="1"/>
</dbReference>
<dbReference type="InterPro" id="IPR050469">
    <property type="entry name" value="Diguanylate_Cyclase"/>
</dbReference>
<dbReference type="GO" id="GO:0043709">
    <property type="term" value="P:cell adhesion involved in single-species biofilm formation"/>
    <property type="evidence" value="ECO:0007669"/>
    <property type="project" value="TreeGrafter"/>
</dbReference>
<dbReference type="GO" id="GO:0005886">
    <property type="term" value="C:plasma membrane"/>
    <property type="evidence" value="ECO:0007669"/>
    <property type="project" value="TreeGrafter"/>
</dbReference>
<dbReference type="InterPro" id="IPR043128">
    <property type="entry name" value="Rev_trsase/Diguanyl_cyclase"/>
</dbReference>
<dbReference type="SUPFAM" id="SSF55073">
    <property type="entry name" value="Nucleotide cyclase"/>
    <property type="match status" value="1"/>
</dbReference>
<feature type="domain" description="GGDEF" evidence="3">
    <location>
        <begin position="235"/>
        <end position="359"/>
    </location>
</feature>
<organism evidence="4 5">
    <name type="scientific">Pseudoduganella ginsengisoli</name>
    <dbReference type="NCBI Taxonomy" id="1462440"/>
    <lineage>
        <taxon>Bacteria</taxon>
        <taxon>Pseudomonadati</taxon>
        <taxon>Pseudomonadota</taxon>
        <taxon>Betaproteobacteria</taxon>
        <taxon>Burkholderiales</taxon>
        <taxon>Oxalobacteraceae</taxon>
        <taxon>Telluria group</taxon>
        <taxon>Pseudoduganella</taxon>
    </lineage>
</organism>
<dbReference type="EC" id="2.7.7.65" evidence="1"/>
<dbReference type="PROSITE" id="PS50887">
    <property type="entry name" value="GGDEF"/>
    <property type="match status" value="1"/>
</dbReference>
<dbReference type="GO" id="GO:1902201">
    <property type="term" value="P:negative regulation of bacterial-type flagellum-dependent cell motility"/>
    <property type="evidence" value="ECO:0007669"/>
    <property type="project" value="TreeGrafter"/>
</dbReference>
<evidence type="ECO:0000313" key="4">
    <source>
        <dbReference type="EMBL" id="MTW01358.1"/>
    </source>
</evidence>
<evidence type="ECO:0000256" key="2">
    <source>
        <dbReference type="ARBA" id="ARBA00034247"/>
    </source>
</evidence>
<dbReference type="EMBL" id="WNLA01000001">
    <property type="protein sequence ID" value="MTW01358.1"/>
    <property type="molecule type" value="Genomic_DNA"/>
</dbReference>
<dbReference type="PANTHER" id="PTHR45138:SF9">
    <property type="entry name" value="DIGUANYLATE CYCLASE DGCM-RELATED"/>
    <property type="match status" value="1"/>
</dbReference>
<evidence type="ECO:0000256" key="1">
    <source>
        <dbReference type="ARBA" id="ARBA00012528"/>
    </source>
</evidence>
<protein>
    <recommendedName>
        <fullName evidence="1">diguanylate cyclase</fullName>
        <ecNumber evidence="1">2.7.7.65</ecNumber>
    </recommendedName>
</protein>
<reference evidence="4 5" key="1">
    <citation type="submission" date="2019-11" db="EMBL/GenBank/DDBJ databases">
        <title>Type strains purchased from KCTC, JCM and DSMZ.</title>
        <authorList>
            <person name="Lu H."/>
        </authorList>
    </citation>
    <scope>NUCLEOTIDE SEQUENCE [LARGE SCALE GENOMIC DNA]</scope>
    <source>
        <strain evidence="4 5">KCTC 42409</strain>
    </source>
</reference>
<comment type="catalytic activity">
    <reaction evidence="2">
        <text>2 GTP = 3',3'-c-di-GMP + 2 diphosphate</text>
        <dbReference type="Rhea" id="RHEA:24898"/>
        <dbReference type="ChEBI" id="CHEBI:33019"/>
        <dbReference type="ChEBI" id="CHEBI:37565"/>
        <dbReference type="ChEBI" id="CHEBI:58805"/>
        <dbReference type="EC" id="2.7.7.65"/>
    </reaction>
</comment>
<keyword evidence="5" id="KW-1185">Reference proteome</keyword>
<comment type="caution">
    <text evidence="4">The sequence shown here is derived from an EMBL/GenBank/DDBJ whole genome shotgun (WGS) entry which is preliminary data.</text>
</comment>